<gene>
    <name evidence="1" type="ORF">B1526_0593</name>
</gene>
<evidence type="ECO:0000313" key="2">
    <source>
        <dbReference type="Proteomes" id="UP000218399"/>
    </source>
</evidence>
<dbReference type="PROSITE" id="PS52050">
    <property type="entry name" value="WYL"/>
    <property type="match status" value="1"/>
</dbReference>
<accession>A0A2A2EHM6</accession>
<comment type="caution">
    <text evidence="1">The sequence shown here is derived from an EMBL/GenBank/DDBJ whole genome shotgun (WGS) entry which is preliminary data.</text>
</comment>
<sequence>MTAHKKSNDGHNYGAFDLWLVLLKHTDAHHGLTVRQMRDEIVRTFEDNPDHPTFKEPGIRTIYNYLDYLKTHRILGTQPRRIDVKELKAQGVTDYRPGTYITPIVDSGVATLLATMLRSSRLNSCLVGEVLDMLCNLTDDDDALPTLTKRESDDVAQANVSMMAVVRDLTEAITAGRAVTFTYETVDIFGEFSDIDELNTHAMTAATRFVDPYAVVVKNDRFHLIGHLHNTGMPMGAAGNDPLMGLHCYELDHVRDVRIKDDAIRIPMDAWDINGASRDDTGLAPFDPITFINERTHMVMGAAHTLRLRVDGAMLGRLRDDYGHVIKRVKPATDSSDSRTWHIVTLSAAEEDMRMWLLEHAASYGAFAIWPEPFVREMAEVTCAHARTYTELTRYYDTRTACVAR</sequence>
<dbReference type="EMBL" id="MVOH01000006">
    <property type="protein sequence ID" value="PAU68408.1"/>
    <property type="molecule type" value="Genomic_DNA"/>
</dbReference>
<proteinExistence type="predicted"/>
<name>A0A2A2EHM6_9BIFI</name>
<reference evidence="1 2" key="1">
    <citation type="journal article" date="2017" name="ISME J.">
        <title>Unveiling bifidobacterial biogeography across the mammalian branch of the tree of life.</title>
        <authorList>
            <person name="Milani C."/>
            <person name="Mangifesta M."/>
            <person name="Mancabelli L."/>
            <person name="Lugli G.A."/>
            <person name="James K."/>
            <person name="Duranti S."/>
            <person name="Turroni F."/>
            <person name="Ferrario C."/>
            <person name="Ossiprandi M.C."/>
            <person name="van Sinderen D."/>
            <person name="Ventura M."/>
        </authorList>
    </citation>
    <scope>NUCLEOTIDE SEQUENCE [LARGE SCALE GENOMIC DNA]</scope>
    <source>
        <strain evidence="2">Ham19E</strain>
    </source>
</reference>
<protein>
    <submittedName>
        <fullName evidence="1">WYL domain-containing protein</fullName>
    </submittedName>
</protein>
<organism evidence="1 2">
    <name type="scientific">Bifidobacterium criceti</name>
    <dbReference type="NCBI Taxonomy" id="1960969"/>
    <lineage>
        <taxon>Bacteria</taxon>
        <taxon>Bacillati</taxon>
        <taxon>Actinomycetota</taxon>
        <taxon>Actinomycetes</taxon>
        <taxon>Bifidobacteriales</taxon>
        <taxon>Bifidobacteriaceae</taxon>
        <taxon>Bifidobacterium</taxon>
    </lineage>
</organism>
<dbReference type="Proteomes" id="UP000218399">
    <property type="component" value="Unassembled WGS sequence"/>
</dbReference>
<keyword evidence="2" id="KW-1185">Reference proteome</keyword>
<evidence type="ECO:0000313" key="1">
    <source>
        <dbReference type="EMBL" id="PAU68408.1"/>
    </source>
</evidence>
<dbReference type="AlphaFoldDB" id="A0A2A2EHM6"/>